<organism evidence="1 2">
    <name type="scientific">Trypanosoma cruzi (strain CL Brener)</name>
    <dbReference type="NCBI Taxonomy" id="353153"/>
    <lineage>
        <taxon>Eukaryota</taxon>
        <taxon>Discoba</taxon>
        <taxon>Euglenozoa</taxon>
        <taxon>Kinetoplastea</taxon>
        <taxon>Metakinetoplastina</taxon>
        <taxon>Trypanosomatida</taxon>
        <taxon>Trypanosomatidae</taxon>
        <taxon>Trypanosoma</taxon>
        <taxon>Schizotrypanum</taxon>
    </lineage>
</organism>
<evidence type="ECO:0000313" key="2">
    <source>
        <dbReference type="Proteomes" id="UP000002296"/>
    </source>
</evidence>
<protein>
    <submittedName>
        <fullName evidence="1">Uncharacterized protein</fullName>
    </submittedName>
</protein>
<proteinExistence type="predicted"/>
<dbReference type="PaxDb" id="353153-Q4CS66"/>
<comment type="caution">
    <text evidence="1">The sequence shown here is derived from an EMBL/GenBank/DDBJ whole genome shotgun (WGS) entry which is preliminary data.</text>
</comment>
<gene>
    <name evidence="1" type="ORF">Tc00.1047053511707.20</name>
</gene>
<evidence type="ECO:0000313" key="1">
    <source>
        <dbReference type="EMBL" id="EAN83119.1"/>
    </source>
</evidence>
<dbReference type="KEGG" id="tcr:511707.20"/>
<name>Q4CS66_TRYCC</name>
<dbReference type="InParanoid" id="Q4CS66"/>
<sequence>MEQPEHVLYPSEEMMVRLIEEQLWCGYEGIESSVGLHLDDENATYLRESLFPTLIPALHDLVRREQRRISEPVAFQERFQATGNTHPVTWLAQYLLRNNTHHSTNLRNHPYVLVNNEVLRKQKETIKVRDFRDI</sequence>
<keyword evidence="2" id="KW-1185">Reference proteome</keyword>
<dbReference type="CDD" id="cd22968">
    <property type="entry name" value="DD_EFCAB5"/>
    <property type="match status" value="1"/>
</dbReference>
<dbReference type="Proteomes" id="UP000002296">
    <property type="component" value="Unassembled WGS sequence"/>
</dbReference>
<reference evidence="1 2" key="1">
    <citation type="journal article" date="2005" name="Science">
        <title>The genome sequence of Trypanosoma cruzi, etiologic agent of Chagas disease.</title>
        <authorList>
            <person name="El-Sayed N.M."/>
            <person name="Myler P.J."/>
            <person name="Bartholomeu D.C."/>
            <person name="Nilsson D."/>
            <person name="Aggarwal G."/>
            <person name="Tran A.N."/>
            <person name="Ghedin E."/>
            <person name="Worthey E.A."/>
            <person name="Delcher A.L."/>
            <person name="Blandin G."/>
            <person name="Westenberger S.J."/>
            <person name="Caler E."/>
            <person name="Cerqueira G.C."/>
            <person name="Branche C."/>
            <person name="Haas B."/>
            <person name="Anupama A."/>
            <person name="Arner E."/>
            <person name="Aslund L."/>
            <person name="Attipoe P."/>
            <person name="Bontempi E."/>
            <person name="Bringaud F."/>
            <person name="Burton P."/>
            <person name="Cadag E."/>
            <person name="Campbell D.A."/>
            <person name="Carrington M."/>
            <person name="Crabtree J."/>
            <person name="Darban H."/>
            <person name="da Silveira J.F."/>
            <person name="de Jong P."/>
            <person name="Edwards K."/>
            <person name="Englund P.T."/>
            <person name="Fazelina G."/>
            <person name="Feldblyum T."/>
            <person name="Ferella M."/>
            <person name="Frasch A.C."/>
            <person name="Gull K."/>
            <person name="Horn D."/>
            <person name="Hou L."/>
            <person name="Huang Y."/>
            <person name="Kindlund E."/>
            <person name="Klingbeil M."/>
            <person name="Kluge S."/>
            <person name="Koo H."/>
            <person name="Lacerda D."/>
            <person name="Levin M.J."/>
            <person name="Lorenzi H."/>
            <person name="Louie T."/>
            <person name="Machado C.R."/>
            <person name="McCulloch R."/>
            <person name="McKenna A."/>
            <person name="Mizuno Y."/>
            <person name="Mottram J.C."/>
            <person name="Nelson S."/>
            <person name="Ochaya S."/>
            <person name="Osoegawa K."/>
            <person name="Pai G."/>
            <person name="Parsons M."/>
            <person name="Pentony M."/>
            <person name="Pettersson U."/>
            <person name="Pop M."/>
            <person name="Ramirez J.L."/>
            <person name="Rinta J."/>
            <person name="Robertson L."/>
            <person name="Salzberg S.L."/>
            <person name="Sanchez D.O."/>
            <person name="Seyler A."/>
            <person name="Sharma R."/>
            <person name="Shetty J."/>
            <person name="Simpson A.J."/>
            <person name="Sisk E."/>
            <person name="Tammi M.T."/>
            <person name="Tarleton R."/>
            <person name="Teixeira S."/>
            <person name="Van Aken S."/>
            <person name="Vogt C."/>
            <person name="Ward P.N."/>
            <person name="Wickstead B."/>
            <person name="Wortman J."/>
            <person name="White O."/>
            <person name="Fraser C.M."/>
            <person name="Stuart K.D."/>
            <person name="Andersson B."/>
        </authorList>
    </citation>
    <scope>NUCLEOTIDE SEQUENCE [LARGE SCALE GENOMIC DNA]</scope>
    <source>
        <strain evidence="1 2">CL Brener</strain>
    </source>
</reference>
<accession>Q4CS66</accession>
<dbReference type="AlphaFoldDB" id="Q4CS66"/>
<dbReference type="EMBL" id="AAHK01002171">
    <property type="protein sequence ID" value="EAN83119.1"/>
    <property type="molecule type" value="Genomic_DNA"/>
</dbReference>
<dbReference type="RefSeq" id="XP_804970.1">
    <property type="nucleotide sequence ID" value="XM_799877.1"/>
</dbReference>
<dbReference type="OMA" id="MWLAQYL"/>
<dbReference type="GeneID" id="3534573"/>